<keyword evidence="3" id="KW-0217">Developmental protein</keyword>
<evidence type="ECO:0000256" key="2">
    <source>
        <dbReference type="ARBA" id="ARBA00007746"/>
    </source>
</evidence>
<keyword evidence="8" id="KW-0238">DNA-binding</keyword>
<keyword evidence="7" id="KW-0862">Zinc</keyword>
<dbReference type="PROSITE" id="PS00028">
    <property type="entry name" value="ZINC_FINGER_C2H2_1"/>
    <property type="match status" value="3"/>
</dbReference>
<dbReference type="GO" id="GO:0008270">
    <property type="term" value="F:zinc ion binding"/>
    <property type="evidence" value="ECO:0007669"/>
    <property type="project" value="UniProtKB-KW"/>
</dbReference>
<dbReference type="STRING" id="1561998.A0A1I7T8P2"/>
<dbReference type="Gene3D" id="3.30.160.60">
    <property type="entry name" value="Classic Zinc Finger"/>
    <property type="match status" value="1"/>
</dbReference>
<evidence type="ECO:0000256" key="3">
    <source>
        <dbReference type="ARBA" id="ARBA00022473"/>
    </source>
</evidence>
<keyword evidence="12" id="KW-1185">Reference proteome</keyword>
<organism evidence="12 13">
    <name type="scientific">Caenorhabditis tropicalis</name>
    <dbReference type="NCBI Taxonomy" id="1561998"/>
    <lineage>
        <taxon>Eukaryota</taxon>
        <taxon>Metazoa</taxon>
        <taxon>Ecdysozoa</taxon>
        <taxon>Nematoda</taxon>
        <taxon>Chromadorea</taxon>
        <taxon>Rhabditida</taxon>
        <taxon>Rhabditina</taxon>
        <taxon>Rhabditomorpha</taxon>
        <taxon>Rhabditoidea</taxon>
        <taxon>Rhabditidae</taxon>
        <taxon>Peloderinae</taxon>
        <taxon>Caenorhabditis</taxon>
    </lineage>
</organism>
<dbReference type="AlphaFoldDB" id="A0A1I7T8P2"/>
<proteinExistence type="inferred from homology"/>
<dbReference type="GO" id="GO:0005634">
    <property type="term" value="C:nucleus"/>
    <property type="evidence" value="ECO:0007669"/>
    <property type="project" value="UniProtKB-SubCell"/>
</dbReference>
<keyword evidence="4" id="KW-0479">Metal-binding</keyword>
<dbReference type="eggNOG" id="KOG1721">
    <property type="taxonomic scope" value="Eukaryota"/>
</dbReference>
<evidence type="ECO:0000256" key="7">
    <source>
        <dbReference type="ARBA" id="ARBA00022833"/>
    </source>
</evidence>
<comment type="subcellular location">
    <subcellularLocation>
        <location evidence="1">Nucleus</location>
    </subcellularLocation>
</comment>
<evidence type="ECO:0000256" key="6">
    <source>
        <dbReference type="ARBA" id="ARBA00022771"/>
    </source>
</evidence>
<sequence length="363" mass="42484">MRTCEFCNVAFVNIFLKQQHVSKVHLSKESLPFTCNICEIDLETETGYQAHMKKHISGESPYHCQKCKYRTSVRKYFYEHFVDKHSNEALVCPICLHQEDLRPSTRRSKHIFVRSFVEHMQLHATCQQFRCHTCSLSFNKRNELEAHRSGHHTLLNNLWQVHERPKLNEHEKARMSRRMKISSLQRRFLETLEGHRITDETACSSGAERLGFDTTASGDTLYECACGFNSYNGNRTASHFHKCRKAIQFQDIERDREVVRHEGDPEDELEIFAIYPQPTETEKETEVSCIHIFSSTKVLKKLQVVARQKLQLEKEELTKLRMMSYESEPIDDLLLLKMLSSSDDKSSEIIDECFKAIMLNEDD</sequence>
<evidence type="ECO:0000313" key="13">
    <source>
        <dbReference type="WBParaSite" id="Csp11.Scaffold547.g3509.t1"/>
    </source>
</evidence>
<keyword evidence="9" id="KW-0539">Nucleus</keyword>
<evidence type="ECO:0000256" key="1">
    <source>
        <dbReference type="ARBA" id="ARBA00004123"/>
    </source>
</evidence>
<dbReference type="SUPFAM" id="SSF57667">
    <property type="entry name" value="beta-beta-alpha zinc fingers"/>
    <property type="match status" value="1"/>
</dbReference>
<reference evidence="13" key="1">
    <citation type="submission" date="2016-11" db="UniProtKB">
        <authorList>
            <consortium name="WormBaseParasite"/>
        </authorList>
    </citation>
    <scope>IDENTIFICATION</scope>
</reference>
<evidence type="ECO:0000256" key="4">
    <source>
        <dbReference type="ARBA" id="ARBA00022723"/>
    </source>
</evidence>
<keyword evidence="6 10" id="KW-0863">Zinc-finger</keyword>
<evidence type="ECO:0000259" key="11">
    <source>
        <dbReference type="PROSITE" id="PS50157"/>
    </source>
</evidence>
<dbReference type="Proteomes" id="UP000095282">
    <property type="component" value="Unplaced"/>
</dbReference>
<dbReference type="SMART" id="SM00355">
    <property type="entry name" value="ZnF_C2H2"/>
    <property type="match status" value="5"/>
</dbReference>
<feature type="domain" description="C2H2-type" evidence="11">
    <location>
        <begin position="129"/>
        <end position="153"/>
    </location>
</feature>
<keyword evidence="5" id="KW-0677">Repeat</keyword>
<comment type="similarity">
    <text evidence="2">Belongs to the hunchback C2H2-type zinc-finger protein family.</text>
</comment>
<name>A0A1I7T8P2_9PELO</name>
<evidence type="ECO:0000256" key="5">
    <source>
        <dbReference type="ARBA" id="ARBA00022737"/>
    </source>
</evidence>
<dbReference type="GO" id="GO:0003677">
    <property type="term" value="F:DNA binding"/>
    <property type="evidence" value="ECO:0007669"/>
    <property type="project" value="UniProtKB-KW"/>
</dbReference>
<dbReference type="InterPro" id="IPR036236">
    <property type="entry name" value="Znf_C2H2_sf"/>
</dbReference>
<protein>
    <submittedName>
        <fullName evidence="13">C2H2-type domain-containing protein</fullName>
    </submittedName>
</protein>
<evidence type="ECO:0000313" key="12">
    <source>
        <dbReference type="Proteomes" id="UP000095282"/>
    </source>
</evidence>
<dbReference type="WBParaSite" id="Csp11.Scaffold547.g3509.t1">
    <property type="protein sequence ID" value="Csp11.Scaffold547.g3509.t1"/>
    <property type="gene ID" value="Csp11.Scaffold547.g3509"/>
</dbReference>
<dbReference type="PROSITE" id="PS50157">
    <property type="entry name" value="ZINC_FINGER_C2H2_2"/>
    <property type="match status" value="1"/>
</dbReference>
<dbReference type="GO" id="GO:0035282">
    <property type="term" value="P:segmentation"/>
    <property type="evidence" value="ECO:0007669"/>
    <property type="project" value="UniProtKB-KW"/>
</dbReference>
<evidence type="ECO:0000256" key="9">
    <source>
        <dbReference type="ARBA" id="ARBA00023242"/>
    </source>
</evidence>
<accession>A0A1I7T8P2</accession>
<evidence type="ECO:0000256" key="8">
    <source>
        <dbReference type="ARBA" id="ARBA00023125"/>
    </source>
</evidence>
<dbReference type="PANTHER" id="PTHR24392">
    <property type="entry name" value="ZINC FINGER PROTEIN"/>
    <property type="match status" value="1"/>
</dbReference>
<evidence type="ECO:0000256" key="10">
    <source>
        <dbReference type="PROSITE-ProRule" id="PRU00042"/>
    </source>
</evidence>
<dbReference type="PANTHER" id="PTHR24392:SF49">
    <property type="entry name" value="PROTEIN HUNCHBACK"/>
    <property type="match status" value="1"/>
</dbReference>
<dbReference type="InterPro" id="IPR013087">
    <property type="entry name" value="Znf_C2H2_type"/>
</dbReference>